<gene>
    <name evidence="2" type="ORF">A3B35_01355</name>
</gene>
<comment type="caution">
    <text evidence="2">The sequence shown here is derived from an EMBL/GenBank/DDBJ whole genome shotgun (WGS) entry which is preliminary data.</text>
</comment>
<dbReference type="AlphaFoldDB" id="A0A1F6EVJ4"/>
<dbReference type="Proteomes" id="UP000177215">
    <property type="component" value="Unassembled WGS sequence"/>
</dbReference>
<proteinExistence type="predicted"/>
<name>A0A1F6EVJ4_9BACT</name>
<reference evidence="2 3" key="1">
    <citation type="journal article" date="2016" name="Nat. Commun.">
        <title>Thousands of microbial genomes shed light on interconnected biogeochemical processes in an aquifer system.</title>
        <authorList>
            <person name="Anantharaman K."/>
            <person name="Brown C.T."/>
            <person name="Hug L.A."/>
            <person name="Sharon I."/>
            <person name="Castelle C.J."/>
            <person name="Probst A.J."/>
            <person name="Thomas B.C."/>
            <person name="Singh A."/>
            <person name="Wilkins M.J."/>
            <person name="Karaoz U."/>
            <person name="Brodie E.L."/>
            <person name="Williams K.H."/>
            <person name="Hubbard S.S."/>
            <person name="Banfield J.F."/>
        </authorList>
    </citation>
    <scope>NUCLEOTIDE SEQUENCE [LARGE SCALE GENOMIC DNA]</scope>
</reference>
<organism evidence="2 3">
    <name type="scientific">Candidatus Kaiserbacteria bacterium RIFCSPLOWO2_01_FULL_54_24</name>
    <dbReference type="NCBI Taxonomy" id="1798515"/>
    <lineage>
        <taxon>Bacteria</taxon>
        <taxon>Candidatus Kaiseribacteriota</taxon>
    </lineage>
</organism>
<evidence type="ECO:0000256" key="1">
    <source>
        <dbReference type="SAM" id="MobiDB-lite"/>
    </source>
</evidence>
<accession>A0A1F6EVJ4</accession>
<evidence type="ECO:0008006" key="4">
    <source>
        <dbReference type="Google" id="ProtNLM"/>
    </source>
</evidence>
<protein>
    <recommendedName>
        <fullName evidence="4">HTH deoR-type domain-containing protein</fullName>
    </recommendedName>
</protein>
<sequence length="253" mass="27540">MDGIKAIDKKDSGAQFLSDKAIRTNPFGDNISGSRAYIRAEKIAAAMYLVTRHIADSEPARMRTRQAAAELLPAILAVRDEMRAPGSRALIQASASIRELISLVRLLSVGGHLSTSNAEVLVGALDDLGVLLSASPKTLLSESVTLTADVLADTKDADIRHARAPEHYKGHSNVSVKDVRKNTESASDKNHKGQRTDNILGVLRAKEKLGIKDIVSHLPEYSEKMIQRELKILVASGRVKKLGSKRWSTYLLV</sequence>
<evidence type="ECO:0000313" key="3">
    <source>
        <dbReference type="Proteomes" id="UP000177215"/>
    </source>
</evidence>
<feature type="compositionally biased region" description="Basic and acidic residues" evidence="1">
    <location>
        <begin position="177"/>
        <end position="195"/>
    </location>
</feature>
<dbReference type="STRING" id="1798515.A3B35_01355"/>
<feature type="region of interest" description="Disordered" evidence="1">
    <location>
        <begin position="164"/>
        <end position="196"/>
    </location>
</feature>
<dbReference type="EMBL" id="MFMC01000012">
    <property type="protein sequence ID" value="OGG77647.1"/>
    <property type="molecule type" value="Genomic_DNA"/>
</dbReference>
<evidence type="ECO:0000313" key="2">
    <source>
        <dbReference type="EMBL" id="OGG77647.1"/>
    </source>
</evidence>